<dbReference type="STRING" id="1357400.HMPREF2086_00870"/>
<comment type="similarity">
    <text evidence="5">Belongs to the zinc-containing alcohol dehydrogenase family.</text>
</comment>
<comment type="cofactor">
    <cofactor evidence="1 5">
        <name>Zn(2+)</name>
        <dbReference type="ChEBI" id="CHEBI:29105"/>
    </cofactor>
</comment>
<evidence type="ECO:0000256" key="4">
    <source>
        <dbReference type="ARBA" id="ARBA00023002"/>
    </source>
</evidence>
<organism evidence="7 8">
    <name type="scientific">Helicobacter macacae MIT 99-5501</name>
    <dbReference type="NCBI Taxonomy" id="1357400"/>
    <lineage>
        <taxon>Bacteria</taxon>
        <taxon>Pseudomonadati</taxon>
        <taxon>Campylobacterota</taxon>
        <taxon>Epsilonproteobacteria</taxon>
        <taxon>Campylobacterales</taxon>
        <taxon>Helicobacteraceae</taxon>
        <taxon>Helicobacter</taxon>
    </lineage>
</organism>
<dbReference type="FunFam" id="3.40.50.720:FF:000473">
    <property type="entry name" value="NADP-dependent alcohol dehydrogenase"/>
    <property type="match status" value="1"/>
</dbReference>
<dbReference type="PANTHER" id="PTHR42683">
    <property type="entry name" value="ALDEHYDE REDUCTASE"/>
    <property type="match status" value="1"/>
</dbReference>
<dbReference type="SUPFAM" id="SSF51735">
    <property type="entry name" value="NAD(P)-binding Rossmann-fold domains"/>
    <property type="match status" value="1"/>
</dbReference>
<dbReference type="AlphaFoldDB" id="V8CAK2"/>
<gene>
    <name evidence="7" type="ORF">HMPREF2086_00870</name>
</gene>
<evidence type="ECO:0000256" key="1">
    <source>
        <dbReference type="ARBA" id="ARBA00001947"/>
    </source>
</evidence>
<dbReference type="InterPro" id="IPR020843">
    <property type="entry name" value="ER"/>
</dbReference>
<dbReference type="HOGENOM" id="CLU_026673_20_2_7"/>
<dbReference type="RefSeq" id="WP_023927593.1">
    <property type="nucleotide sequence ID" value="NZ_KI669454.1"/>
</dbReference>
<dbReference type="OrthoDB" id="5295340at2"/>
<dbReference type="Pfam" id="PF08240">
    <property type="entry name" value="ADH_N"/>
    <property type="match status" value="1"/>
</dbReference>
<dbReference type="GO" id="GO:0008270">
    <property type="term" value="F:zinc ion binding"/>
    <property type="evidence" value="ECO:0007669"/>
    <property type="project" value="InterPro"/>
</dbReference>
<dbReference type="CDD" id="cd05283">
    <property type="entry name" value="CAD1"/>
    <property type="match status" value="1"/>
</dbReference>
<dbReference type="Proteomes" id="UP000018731">
    <property type="component" value="Unassembled WGS sequence"/>
</dbReference>
<comment type="caution">
    <text evidence="7">The sequence shown here is derived from an EMBL/GenBank/DDBJ whole genome shotgun (WGS) entry which is preliminary data.</text>
</comment>
<dbReference type="GO" id="GO:0016616">
    <property type="term" value="F:oxidoreductase activity, acting on the CH-OH group of donors, NAD or NADP as acceptor"/>
    <property type="evidence" value="ECO:0007669"/>
    <property type="project" value="InterPro"/>
</dbReference>
<dbReference type="eggNOG" id="COG1064">
    <property type="taxonomic scope" value="Bacteria"/>
</dbReference>
<dbReference type="InterPro" id="IPR002328">
    <property type="entry name" value="ADH_Zn_CS"/>
</dbReference>
<keyword evidence="4" id="KW-0560">Oxidoreductase</keyword>
<keyword evidence="3 5" id="KW-0862">Zinc</keyword>
<evidence type="ECO:0000256" key="5">
    <source>
        <dbReference type="RuleBase" id="RU361277"/>
    </source>
</evidence>
<dbReference type="InterPro" id="IPR013149">
    <property type="entry name" value="ADH-like_C"/>
</dbReference>
<sequence length="363" mass="39826">MLLQSNLTEAKEGKRISAKGFAVAHKSDTFKPFEFSRHALGEGDILIEILYAGICHSDIHSARSEWHDGIYPMVPGHEIAGRVVAVGSEVRKFKVGDYAGVGCMVNSCGECDSCKASREQFCENGKMVLTYDCLDCFHNNEPTYGGYSNNIVLSEKFAIKVPQNAPLEKVAPLLCAGITTYSPLKFSGVKKGDKVGVAGFGGLGVMALKYALQMGAEVSVFARNKNKEADALKIGAKALYTTDKLSEVKERFDFIISTIPTRYDPFEYVNLLKSGGEMAIVGLPPTDESIKNDMTRLIFNANKKVYGSMIGGIEETQEMLDFSLAHEIYPETEIIAPNEINTAYENLTNGKAKFRYVVDMSKL</sequence>
<reference evidence="7 8" key="1">
    <citation type="journal article" date="2014" name="Genome Announc.">
        <title>Draft genome sequences of six enterohepatic helicobacter species isolated from humans and one from rhesus macaques.</title>
        <authorList>
            <person name="Shen Z."/>
            <person name="Sheh A."/>
            <person name="Young S.K."/>
            <person name="Abouelliel A."/>
            <person name="Ward D.V."/>
            <person name="Earl A.M."/>
            <person name="Fox J.G."/>
        </authorList>
    </citation>
    <scope>NUCLEOTIDE SEQUENCE [LARGE SCALE GENOMIC DNA]</scope>
    <source>
        <strain evidence="7 8">MIT 99-5501</strain>
    </source>
</reference>
<protein>
    <recommendedName>
        <fullName evidence="6">Enoyl reductase (ER) domain-containing protein</fullName>
    </recommendedName>
</protein>
<dbReference type="Gene3D" id="3.90.180.10">
    <property type="entry name" value="Medium-chain alcohol dehydrogenases, catalytic domain"/>
    <property type="match status" value="1"/>
</dbReference>
<evidence type="ECO:0000313" key="8">
    <source>
        <dbReference type="Proteomes" id="UP000018731"/>
    </source>
</evidence>
<dbReference type="InterPro" id="IPR011032">
    <property type="entry name" value="GroES-like_sf"/>
</dbReference>
<name>V8CAK2_9HELI</name>
<dbReference type="EMBL" id="AZJI01000004">
    <property type="protein sequence ID" value="ETD24122.1"/>
    <property type="molecule type" value="Genomic_DNA"/>
</dbReference>
<proteinExistence type="inferred from homology"/>
<dbReference type="InterPro" id="IPR013154">
    <property type="entry name" value="ADH-like_N"/>
</dbReference>
<dbReference type="Gene3D" id="3.40.50.720">
    <property type="entry name" value="NAD(P)-binding Rossmann-like Domain"/>
    <property type="match status" value="1"/>
</dbReference>
<evidence type="ECO:0000256" key="3">
    <source>
        <dbReference type="ARBA" id="ARBA00022833"/>
    </source>
</evidence>
<dbReference type="SMART" id="SM00829">
    <property type="entry name" value="PKS_ER"/>
    <property type="match status" value="1"/>
</dbReference>
<evidence type="ECO:0000256" key="2">
    <source>
        <dbReference type="ARBA" id="ARBA00022723"/>
    </source>
</evidence>
<dbReference type="SUPFAM" id="SSF50129">
    <property type="entry name" value="GroES-like"/>
    <property type="match status" value="1"/>
</dbReference>
<dbReference type="InterPro" id="IPR036291">
    <property type="entry name" value="NAD(P)-bd_dom_sf"/>
</dbReference>
<feature type="domain" description="Enoyl reductase (ER)" evidence="6">
    <location>
        <begin position="26"/>
        <end position="358"/>
    </location>
</feature>
<dbReference type="PATRIC" id="fig|1357400.3.peg.1203"/>
<dbReference type="PROSITE" id="PS00059">
    <property type="entry name" value="ADH_ZINC"/>
    <property type="match status" value="1"/>
</dbReference>
<dbReference type="InterPro" id="IPR047109">
    <property type="entry name" value="CAD-like"/>
</dbReference>
<keyword evidence="2 5" id="KW-0479">Metal-binding</keyword>
<dbReference type="Pfam" id="PF00107">
    <property type="entry name" value="ADH_zinc_N"/>
    <property type="match status" value="1"/>
</dbReference>
<keyword evidence="8" id="KW-1185">Reference proteome</keyword>
<accession>V8CAK2</accession>
<evidence type="ECO:0000313" key="7">
    <source>
        <dbReference type="EMBL" id="ETD24122.1"/>
    </source>
</evidence>
<evidence type="ECO:0000259" key="6">
    <source>
        <dbReference type="SMART" id="SM00829"/>
    </source>
</evidence>